<evidence type="ECO:0000256" key="2">
    <source>
        <dbReference type="PROSITE-ProRule" id="PRU00339"/>
    </source>
</evidence>
<keyword evidence="1 3" id="KW-0808">Transferase</keyword>
<sequence>MINLTAKIIEAKDLLTKRDFEGARLAVRSVLDKDKFNYQALTLMCELEIACGNIGTAKSILKILIQQRPQELQFSIKLAQIHIDEGDFEEAPKVFDPLFKLFNHPDLFFNHAWFLTRAAKYTKAIEQYEKAISLKIDFPEEVYLNIANIYSNWLANSELARINLNKSLAINSNYIDAIYNLGNLEEDLGNRENAIRQFKKVVSLYPSHGSASARLALATNDRDCNNLISELRNLIKNPNINQNALIDCHYALGKLYDQSEHYEKAFESWELANKLNKSQNQNFDSVNCEGEFNELISKYNKEYIDTYSLDNSIQPIFISGMFRSGSTLLEQILASHSQIKAGGELDFFTRCSQSQKLKDNNFSSEKKSYLKNIMSDYIEVLKRHGHPNFLVTDKRPDNILHLGLIKMIFPKSKFLITKRAIMDNCISIFSNRFSDQMTYTWEIRDIEFYYKQVEKLVSHWQTMFNEDIYIVDYDKLIKNPKNVIMESLAFLGLDWQEDCLNFYKLNNSVQTASSWQVREPLYKKASGRWENYKNVFEKNKASALNI</sequence>
<reference evidence="3 4" key="1">
    <citation type="submission" date="2019-02" db="EMBL/GenBank/DDBJ databases">
        <title>Prokaryotic population dynamics and viral predation in marine succession experiment using metagenomics: the confinement effect.</title>
        <authorList>
            <person name="Haro-Moreno J.M."/>
            <person name="Rodriguez-Valera F."/>
            <person name="Lopez-Perez M."/>
        </authorList>
    </citation>
    <scope>NUCLEOTIDE SEQUENCE [LARGE SCALE GENOMIC DNA]</scope>
    <source>
        <strain evidence="3">MED-G169</strain>
    </source>
</reference>
<organism evidence="3 4">
    <name type="scientific">SAR92 clade bacterium</name>
    <dbReference type="NCBI Taxonomy" id="2315479"/>
    <lineage>
        <taxon>Bacteria</taxon>
        <taxon>Pseudomonadati</taxon>
        <taxon>Pseudomonadota</taxon>
        <taxon>Gammaproteobacteria</taxon>
        <taxon>Cellvibrionales</taxon>
        <taxon>Porticoccaceae</taxon>
        <taxon>SAR92 clade</taxon>
    </lineage>
</organism>
<dbReference type="SUPFAM" id="SSF48452">
    <property type="entry name" value="TPR-like"/>
    <property type="match status" value="1"/>
</dbReference>
<dbReference type="Pfam" id="PF13181">
    <property type="entry name" value="TPR_8"/>
    <property type="match status" value="3"/>
</dbReference>
<dbReference type="Proteomes" id="UP000318148">
    <property type="component" value="Unassembled WGS sequence"/>
</dbReference>
<dbReference type="Gene3D" id="3.40.50.300">
    <property type="entry name" value="P-loop containing nucleotide triphosphate hydrolases"/>
    <property type="match status" value="1"/>
</dbReference>
<comment type="caution">
    <text evidence="3">The sequence shown here is derived from an EMBL/GenBank/DDBJ whole genome shotgun (WGS) entry which is preliminary data.</text>
</comment>
<dbReference type="Pfam" id="PF13469">
    <property type="entry name" value="Sulfotransfer_3"/>
    <property type="match status" value="1"/>
</dbReference>
<dbReference type="GO" id="GO:0008476">
    <property type="term" value="F:protein-tyrosine sulfotransferase activity"/>
    <property type="evidence" value="ECO:0007669"/>
    <property type="project" value="InterPro"/>
</dbReference>
<evidence type="ECO:0000313" key="3">
    <source>
        <dbReference type="EMBL" id="RZO05558.1"/>
    </source>
</evidence>
<dbReference type="EMBL" id="SHBO01000040">
    <property type="protein sequence ID" value="RZO05558.1"/>
    <property type="molecule type" value="Genomic_DNA"/>
</dbReference>
<gene>
    <name evidence="3" type="ORF">EVB02_03300</name>
</gene>
<dbReference type="SMART" id="SM00028">
    <property type="entry name" value="TPR"/>
    <property type="match status" value="4"/>
</dbReference>
<accession>A0A520LKS6</accession>
<dbReference type="Gene3D" id="1.25.40.10">
    <property type="entry name" value="Tetratricopeptide repeat domain"/>
    <property type="match status" value="2"/>
</dbReference>
<feature type="repeat" description="TPR" evidence="2">
    <location>
        <begin position="175"/>
        <end position="208"/>
    </location>
</feature>
<dbReference type="PANTHER" id="PTHR12788">
    <property type="entry name" value="PROTEIN-TYROSINE SULFOTRANSFERASE 2"/>
    <property type="match status" value="1"/>
</dbReference>
<feature type="repeat" description="TPR" evidence="2">
    <location>
        <begin position="246"/>
        <end position="279"/>
    </location>
</feature>
<evidence type="ECO:0000256" key="1">
    <source>
        <dbReference type="ARBA" id="ARBA00022679"/>
    </source>
</evidence>
<dbReference type="InterPro" id="IPR011990">
    <property type="entry name" value="TPR-like_helical_dom_sf"/>
</dbReference>
<evidence type="ECO:0000313" key="4">
    <source>
        <dbReference type="Proteomes" id="UP000318148"/>
    </source>
</evidence>
<dbReference type="PROSITE" id="PS50005">
    <property type="entry name" value="TPR"/>
    <property type="match status" value="2"/>
</dbReference>
<dbReference type="SUPFAM" id="SSF52540">
    <property type="entry name" value="P-loop containing nucleoside triphosphate hydrolases"/>
    <property type="match status" value="1"/>
</dbReference>
<dbReference type="InterPro" id="IPR019734">
    <property type="entry name" value="TPR_rpt"/>
</dbReference>
<protein>
    <submittedName>
        <fullName evidence="3">Sulfotransferase family protein</fullName>
    </submittedName>
</protein>
<dbReference type="AlphaFoldDB" id="A0A520LKS6"/>
<dbReference type="PANTHER" id="PTHR12788:SF10">
    <property type="entry name" value="PROTEIN-TYROSINE SULFOTRANSFERASE"/>
    <property type="match status" value="1"/>
</dbReference>
<name>A0A520LKS6_9GAMM</name>
<dbReference type="InterPro" id="IPR026634">
    <property type="entry name" value="TPST-like"/>
</dbReference>
<dbReference type="InterPro" id="IPR027417">
    <property type="entry name" value="P-loop_NTPase"/>
</dbReference>
<keyword evidence="2" id="KW-0802">TPR repeat</keyword>
<proteinExistence type="predicted"/>